<proteinExistence type="predicted"/>
<sequence>MVSSPQALSRWKMGEWELPKKEYDWPKPGDAPPKIGLHSLAKQRAYEEYLQHYIRVLSLNPKITIFPLVLIDGFSLSRTSTSSAIG</sequence>
<protein>
    <submittedName>
        <fullName evidence="1">Uncharacterized protein</fullName>
    </submittedName>
</protein>
<organism evidence="1">
    <name type="scientific">Candidatus Kentrum sp. LPFa</name>
    <dbReference type="NCBI Taxonomy" id="2126335"/>
    <lineage>
        <taxon>Bacteria</taxon>
        <taxon>Pseudomonadati</taxon>
        <taxon>Pseudomonadota</taxon>
        <taxon>Gammaproteobacteria</taxon>
        <taxon>Candidatus Kentrum</taxon>
    </lineage>
</organism>
<evidence type="ECO:0000313" key="1">
    <source>
        <dbReference type="EMBL" id="VFK21262.1"/>
    </source>
</evidence>
<gene>
    <name evidence="1" type="ORF">BECKLPF1236B_GA0070989_12455</name>
</gene>
<accession>A0A450WW53</accession>
<dbReference type="EMBL" id="CAADFK010000245">
    <property type="protein sequence ID" value="VFK21262.1"/>
    <property type="molecule type" value="Genomic_DNA"/>
</dbReference>
<dbReference type="AlphaFoldDB" id="A0A450WW53"/>
<name>A0A450WW53_9GAMM</name>
<reference evidence="1" key="1">
    <citation type="submission" date="2019-02" db="EMBL/GenBank/DDBJ databases">
        <authorList>
            <person name="Gruber-Vodicka R. H."/>
            <person name="Seah K. B. B."/>
        </authorList>
    </citation>
    <scope>NUCLEOTIDE SEQUENCE</scope>
    <source>
        <strain evidence="1">BECK_S313</strain>
    </source>
</reference>